<dbReference type="InterPro" id="IPR013196">
    <property type="entry name" value="HTH_11"/>
</dbReference>
<dbReference type="InterPro" id="IPR028349">
    <property type="entry name" value="PafC-like"/>
</dbReference>
<dbReference type="InterPro" id="IPR026881">
    <property type="entry name" value="WYL_dom"/>
</dbReference>
<dbReference type="InterPro" id="IPR036388">
    <property type="entry name" value="WH-like_DNA-bd_sf"/>
</dbReference>
<dbReference type="Proteomes" id="UP001418444">
    <property type="component" value="Unassembled WGS sequence"/>
</dbReference>
<feature type="domain" description="HTH deoR-type" evidence="4">
    <location>
        <begin position="4"/>
        <end position="59"/>
    </location>
</feature>
<protein>
    <submittedName>
        <fullName evidence="5">WYL domain-containing protein</fullName>
    </submittedName>
</protein>
<proteinExistence type="predicted"/>
<dbReference type="InterPro" id="IPR051534">
    <property type="entry name" value="CBASS_pafABC_assoc_protein"/>
</dbReference>
<dbReference type="RefSeq" id="WP_344782537.1">
    <property type="nucleotide sequence ID" value="NZ_BAAAZW010000004.1"/>
</dbReference>
<dbReference type="InterPro" id="IPR001034">
    <property type="entry name" value="DeoR_HTH"/>
</dbReference>
<dbReference type="PIRSF" id="PIRSF016838">
    <property type="entry name" value="PafC"/>
    <property type="match status" value="1"/>
</dbReference>
<reference evidence="6" key="1">
    <citation type="journal article" date="2019" name="Int. J. Syst. Evol. Microbiol.">
        <title>The Global Catalogue of Microorganisms (GCM) 10K type strain sequencing project: providing services to taxonomists for standard genome sequencing and annotation.</title>
        <authorList>
            <consortium name="The Broad Institute Genomics Platform"/>
            <consortium name="The Broad Institute Genome Sequencing Center for Infectious Disease"/>
            <person name="Wu L."/>
            <person name="Ma J."/>
        </authorList>
    </citation>
    <scope>NUCLEOTIDE SEQUENCE [LARGE SCALE GENOMIC DNA]</scope>
    <source>
        <strain evidence="6">JCM 16923</strain>
    </source>
</reference>
<dbReference type="Gene3D" id="1.10.10.10">
    <property type="entry name" value="Winged helix-like DNA-binding domain superfamily/Winged helix DNA-binding domain"/>
    <property type="match status" value="1"/>
</dbReference>
<evidence type="ECO:0000256" key="1">
    <source>
        <dbReference type="ARBA" id="ARBA00023015"/>
    </source>
</evidence>
<evidence type="ECO:0000256" key="2">
    <source>
        <dbReference type="ARBA" id="ARBA00023125"/>
    </source>
</evidence>
<dbReference type="InterPro" id="IPR018356">
    <property type="entry name" value="Tscrpt_reg_HTH_DeoR_CS"/>
</dbReference>
<dbReference type="Pfam" id="PF08279">
    <property type="entry name" value="HTH_11"/>
    <property type="match status" value="1"/>
</dbReference>
<evidence type="ECO:0000259" key="4">
    <source>
        <dbReference type="PROSITE" id="PS51000"/>
    </source>
</evidence>
<sequence>MADTSSRVLTLLSLLQVPRAWPGPMLAERLDVTTRTVRRDVDRLRELGYRIHADKGPEGGYRLEAGTELPPLRFDDEQAIAIAIALRNSSATGVEIDEAAQRALATIRQVLPSRLRHRVDGVHFTSGAAAVSVTPETLETVGTAVRQQMTLRFGYRDPDGPPRRVQPHGLVSRNTRWYLVGWDLDREDWRTYRLDRMTLRTPTGPVFEPRPIPTGNPATFLAARSKGSESVDEWPCIGVVEIDLPAHEVAQWVHDGQVEALTAHTTRLTMGSWSWTGLLASIARFDSEFRIVGPEGLTRAAHQLEQRLHQGRS</sequence>
<gene>
    <name evidence="5" type="ORF">GCM10022231_16600</name>
</gene>
<dbReference type="PROSITE" id="PS00894">
    <property type="entry name" value="HTH_DEOR_1"/>
    <property type="match status" value="1"/>
</dbReference>
<keyword evidence="3" id="KW-0804">Transcription</keyword>
<dbReference type="EMBL" id="BAAAZW010000004">
    <property type="protein sequence ID" value="GAA3957972.1"/>
    <property type="molecule type" value="Genomic_DNA"/>
</dbReference>
<name>A0ABP7P1B9_9ACTN</name>
<evidence type="ECO:0000313" key="6">
    <source>
        <dbReference type="Proteomes" id="UP001418444"/>
    </source>
</evidence>
<comment type="caution">
    <text evidence="5">The sequence shown here is derived from an EMBL/GenBank/DDBJ whole genome shotgun (WGS) entry which is preliminary data.</text>
</comment>
<evidence type="ECO:0000256" key="3">
    <source>
        <dbReference type="ARBA" id="ARBA00023163"/>
    </source>
</evidence>
<dbReference type="PANTHER" id="PTHR34580:SF3">
    <property type="entry name" value="PROTEIN PAFB"/>
    <property type="match status" value="1"/>
</dbReference>
<dbReference type="SUPFAM" id="SSF46785">
    <property type="entry name" value="Winged helix' DNA-binding domain"/>
    <property type="match status" value="1"/>
</dbReference>
<dbReference type="PANTHER" id="PTHR34580">
    <property type="match status" value="1"/>
</dbReference>
<keyword evidence="1" id="KW-0805">Transcription regulation</keyword>
<dbReference type="PROSITE" id="PS51000">
    <property type="entry name" value="HTH_DEOR_2"/>
    <property type="match status" value="1"/>
</dbReference>
<dbReference type="InterPro" id="IPR036390">
    <property type="entry name" value="WH_DNA-bd_sf"/>
</dbReference>
<dbReference type="Pfam" id="PF13280">
    <property type="entry name" value="WYL"/>
    <property type="match status" value="1"/>
</dbReference>
<evidence type="ECO:0000313" key="5">
    <source>
        <dbReference type="EMBL" id="GAA3957972.1"/>
    </source>
</evidence>
<dbReference type="PROSITE" id="PS52050">
    <property type="entry name" value="WYL"/>
    <property type="match status" value="1"/>
</dbReference>
<keyword evidence="2" id="KW-0238">DNA-binding</keyword>
<accession>A0ABP7P1B9</accession>
<keyword evidence="6" id="KW-1185">Reference proteome</keyword>
<organism evidence="5 6">
    <name type="scientific">Gordonia caeni</name>
    <dbReference type="NCBI Taxonomy" id="1007097"/>
    <lineage>
        <taxon>Bacteria</taxon>
        <taxon>Bacillati</taxon>
        <taxon>Actinomycetota</taxon>
        <taxon>Actinomycetes</taxon>
        <taxon>Mycobacteriales</taxon>
        <taxon>Gordoniaceae</taxon>
        <taxon>Gordonia</taxon>
    </lineage>
</organism>